<proteinExistence type="predicted"/>
<reference evidence="1" key="1">
    <citation type="journal article" date="2020" name="Nature">
        <title>Giant virus diversity and host interactions through global metagenomics.</title>
        <authorList>
            <person name="Schulz F."/>
            <person name="Roux S."/>
            <person name="Paez-Espino D."/>
            <person name="Jungbluth S."/>
            <person name="Walsh D.A."/>
            <person name="Denef V.J."/>
            <person name="McMahon K.D."/>
            <person name="Konstantinidis K.T."/>
            <person name="Eloe-Fadrosh E.A."/>
            <person name="Kyrpides N.C."/>
            <person name="Woyke T."/>
        </authorList>
    </citation>
    <scope>NUCLEOTIDE SEQUENCE</scope>
    <source>
        <strain evidence="1">GVMAG-S-3300010158-109</strain>
    </source>
</reference>
<name>A0A6C0KH62_9ZZZZ</name>
<accession>A0A6C0KH62</accession>
<sequence>MSNLNREDIGEDRTRRNLSQGFSDLILQNLNQENNKYLVPNKRFREMRKSF</sequence>
<dbReference type="AlphaFoldDB" id="A0A6C0KH62"/>
<protein>
    <submittedName>
        <fullName evidence="1">Uncharacterized protein</fullName>
    </submittedName>
</protein>
<organism evidence="1">
    <name type="scientific">viral metagenome</name>
    <dbReference type="NCBI Taxonomy" id="1070528"/>
    <lineage>
        <taxon>unclassified sequences</taxon>
        <taxon>metagenomes</taxon>
        <taxon>organismal metagenomes</taxon>
    </lineage>
</organism>
<dbReference type="EMBL" id="MN740873">
    <property type="protein sequence ID" value="QHU16020.1"/>
    <property type="molecule type" value="Genomic_DNA"/>
</dbReference>
<evidence type="ECO:0000313" key="1">
    <source>
        <dbReference type="EMBL" id="QHU16020.1"/>
    </source>
</evidence>